<dbReference type="Pfam" id="PF02585">
    <property type="entry name" value="PIG-L"/>
    <property type="match status" value="1"/>
</dbReference>
<organism evidence="2 3">
    <name type="scientific">Comamonas aquatica</name>
    <dbReference type="NCBI Taxonomy" id="225991"/>
    <lineage>
        <taxon>Bacteria</taxon>
        <taxon>Pseudomonadati</taxon>
        <taxon>Pseudomonadota</taxon>
        <taxon>Betaproteobacteria</taxon>
        <taxon>Burkholderiales</taxon>
        <taxon>Comamonadaceae</taxon>
        <taxon>Comamonas</taxon>
    </lineage>
</organism>
<dbReference type="PANTHER" id="PTHR12993">
    <property type="entry name" value="N-ACETYLGLUCOSAMINYL-PHOSPHATIDYLINOSITOL DE-N-ACETYLASE-RELATED"/>
    <property type="match status" value="1"/>
</dbReference>
<dbReference type="Proteomes" id="UP000834458">
    <property type="component" value="Unassembled WGS sequence"/>
</dbReference>
<evidence type="ECO:0000313" key="3">
    <source>
        <dbReference type="Proteomes" id="UP000834458"/>
    </source>
</evidence>
<dbReference type="InterPro" id="IPR003737">
    <property type="entry name" value="GlcNAc_PI_deacetylase-related"/>
</dbReference>
<name>A0AA35D8Y2_9BURK</name>
<gene>
    <name evidence="2" type="ORF">GHA_02782</name>
</gene>
<dbReference type="EMBL" id="CAHPSC010000045">
    <property type="protein sequence ID" value="CAB5701236.1"/>
    <property type="molecule type" value="Genomic_DNA"/>
</dbReference>
<sequence length="356" mass="40594">MMEKWFTPTESAPLPDYRKVLVIAPHPDDEIFGCGGALKIFSKRSTPIHIHVLTDGAGYEIKEKRSAIFEARKNESFAAARKIDSNISIDFGGFEDRKLTQSSALVTHIKELIELHKPDLIFAPSPWEIHPDHIAASRAAWAACSMHQMVNANNDIDVMFYEIGSPLRANMLVDITAVWPEKESAMQAFSSQLNNQDYDRHISALNIFRTYTLPSVVRYAEAFYFLKIRDLKEKNNEVGVNLASNGNNGEDHLIGVCMSRWLESVISSATVHAEDLQRTLIEARREIDRLQMVHQDKLIEIDALNNINNNLMTEMKKLQLILDKSNEENIKSIQNIYNSSSWRITAPLRWLARLFK</sequence>
<accession>A0AA35D8Y2</accession>
<dbReference type="PANTHER" id="PTHR12993:SF11">
    <property type="entry name" value="N-ACETYLGLUCOSAMINYL-PHOSPHATIDYLINOSITOL DE-N-ACETYLASE"/>
    <property type="match status" value="1"/>
</dbReference>
<evidence type="ECO:0000256" key="1">
    <source>
        <dbReference type="SAM" id="Coils"/>
    </source>
</evidence>
<dbReference type="InterPro" id="IPR024078">
    <property type="entry name" value="LmbE-like_dom_sf"/>
</dbReference>
<protein>
    <submittedName>
        <fullName evidence="2">Uncharacterized proteins, LmbE homologs</fullName>
    </submittedName>
</protein>
<proteinExistence type="predicted"/>
<comment type="caution">
    <text evidence="2">The sequence shown here is derived from an EMBL/GenBank/DDBJ whole genome shotgun (WGS) entry which is preliminary data.</text>
</comment>
<evidence type="ECO:0000313" key="2">
    <source>
        <dbReference type="EMBL" id="CAB5701236.1"/>
    </source>
</evidence>
<keyword evidence="1" id="KW-0175">Coiled coil</keyword>
<dbReference type="Gene3D" id="3.40.50.10320">
    <property type="entry name" value="LmbE-like"/>
    <property type="match status" value="1"/>
</dbReference>
<dbReference type="AlphaFoldDB" id="A0AA35D8Y2"/>
<dbReference type="GO" id="GO:0016811">
    <property type="term" value="F:hydrolase activity, acting on carbon-nitrogen (but not peptide) bonds, in linear amides"/>
    <property type="evidence" value="ECO:0007669"/>
    <property type="project" value="TreeGrafter"/>
</dbReference>
<reference evidence="2" key="1">
    <citation type="submission" date="2020-05" db="EMBL/GenBank/DDBJ databases">
        <authorList>
            <person name="Delgado-Blas J."/>
        </authorList>
    </citation>
    <scope>NUCLEOTIDE SEQUENCE</scope>
    <source>
        <strain evidence="2">BB1454</strain>
    </source>
</reference>
<dbReference type="SUPFAM" id="SSF102588">
    <property type="entry name" value="LmbE-like"/>
    <property type="match status" value="1"/>
</dbReference>
<feature type="coiled-coil region" evidence="1">
    <location>
        <begin position="266"/>
        <end position="328"/>
    </location>
</feature>